<evidence type="ECO:0000313" key="1">
    <source>
        <dbReference type="EMBL" id="KAK0627249.1"/>
    </source>
</evidence>
<proteinExistence type="predicted"/>
<reference evidence="1" key="1">
    <citation type="submission" date="2023-06" db="EMBL/GenBank/DDBJ databases">
        <title>Genome-scale phylogeny and comparative genomics of the fungal order Sordariales.</title>
        <authorList>
            <consortium name="Lawrence Berkeley National Laboratory"/>
            <person name="Hensen N."/>
            <person name="Bonometti L."/>
            <person name="Westerberg I."/>
            <person name="Brannstrom I.O."/>
            <person name="Guillou S."/>
            <person name="Cros-Aarteil S."/>
            <person name="Calhoun S."/>
            <person name="Haridas S."/>
            <person name="Kuo A."/>
            <person name="Mondo S."/>
            <person name="Pangilinan J."/>
            <person name="Riley R."/>
            <person name="Labutti K."/>
            <person name="Andreopoulos B."/>
            <person name="Lipzen A."/>
            <person name="Chen C."/>
            <person name="Yanf M."/>
            <person name="Daum C."/>
            <person name="Ng V."/>
            <person name="Clum A."/>
            <person name="Steindorff A."/>
            <person name="Ohm R."/>
            <person name="Martin F."/>
            <person name="Silar P."/>
            <person name="Natvig D."/>
            <person name="Lalanne C."/>
            <person name="Gautier V."/>
            <person name="Ament-Velasquez S.L."/>
            <person name="Kruys A."/>
            <person name="Hutchinson M.I."/>
            <person name="Powell A.J."/>
            <person name="Barry K."/>
            <person name="Miller A.N."/>
            <person name="Grigoriev I.V."/>
            <person name="Debuchy R."/>
            <person name="Gladieux P."/>
            <person name="Thoren M.H."/>
            <person name="Johannesson H."/>
        </authorList>
    </citation>
    <scope>NUCLEOTIDE SEQUENCE</scope>
    <source>
        <strain evidence="1">CBS 606.72</strain>
    </source>
</reference>
<keyword evidence="2" id="KW-1185">Reference proteome</keyword>
<dbReference type="EMBL" id="JAULSU010000002">
    <property type="protein sequence ID" value="KAK0627249.1"/>
    <property type="molecule type" value="Genomic_DNA"/>
</dbReference>
<dbReference type="AlphaFoldDB" id="A0AA39X4P1"/>
<comment type="caution">
    <text evidence="1">The sequence shown here is derived from an EMBL/GenBank/DDBJ whole genome shotgun (WGS) entry which is preliminary data.</text>
</comment>
<gene>
    <name evidence="1" type="ORF">B0T14DRAFT_132941</name>
</gene>
<dbReference type="Proteomes" id="UP001175000">
    <property type="component" value="Unassembled WGS sequence"/>
</dbReference>
<organism evidence="1 2">
    <name type="scientific">Immersiella caudata</name>
    <dbReference type="NCBI Taxonomy" id="314043"/>
    <lineage>
        <taxon>Eukaryota</taxon>
        <taxon>Fungi</taxon>
        <taxon>Dikarya</taxon>
        <taxon>Ascomycota</taxon>
        <taxon>Pezizomycotina</taxon>
        <taxon>Sordariomycetes</taxon>
        <taxon>Sordariomycetidae</taxon>
        <taxon>Sordariales</taxon>
        <taxon>Lasiosphaeriaceae</taxon>
        <taxon>Immersiella</taxon>
    </lineage>
</organism>
<name>A0AA39X4P1_9PEZI</name>
<evidence type="ECO:0000313" key="2">
    <source>
        <dbReference type="Proteomes" id="UP001175000"/>
    </source>
</evidence>
<accession>A0AA39X4P1</accession>
<protein>
    <submittedName>
        <fullName evidence="1">Uncharacterized protein</fullName>
    </submittedName>
</protein>
<sequence>MQDKGLMRCKLAFYTCYVDSLNAKLGGTFLQTELSGWSIMTGKLGMALLGVNHNICRRASVLSTCLARNIYTTKLGFSTFVSVIKRPETTTCMHSMPLPRFLMNTPIH</sequence>